<dbReference type="Pfam" id="PF00583">
    <property type="entry name" value="Acetyltransf_1"/>
    <property type="match status" value="1"/>
</dbReference>
<reference evidence="2" key="1">
    <citation type="submission" date="2023-06" db="EMBL/GenBank/DDBJ databases">
        <title>Genome-scale phylogeny and comparative genomics of the fungal order Sordariales.</title>
        <authorList>
            <consortium name="Lawrence Berkeley National Laboratory"/>
            <person name="Hensen N."/>
            <person name="Bonometti L."/>
            <person name="Westerberg I."/>
            <person name="Brannstrom I.O."/>
            <person name="Guillou S."/>
            <person name="Cros-Aarteil S."/>
            <person name="Calhoun S."/>
            <person name="Haridas S."/>
            <person name="Kuo A."/>
            <person name="Mondo S."/>
            <person name="Pangilinan J."/>
            <person name="Riley R."/>
            <person name="LaButti K."/>
            <person name="Andreopoulos B."/>
            <person name="Lipzen A."/>
            <person name="Chen C."/>
            <person name="Yanf M."/>
            <person name="Daum C."/>
            <person name="Ng V."/>
            <person name="Clum A."/>
            <person name="Steindorff A."/>
            <person name="Ohm R."/>
            <person name="Martin F."/>
            <person name="Silar P."/>
            <person name="Natvig D."/>
            <person name="Lalanne C."/>
            <person name="Gautier V."/>
            <person name="Ament-velasquez S.L."/>
            <person name="Kruys A."/>
            <person name="Hutchinson M.I."/>
            <person name="Powell A.J."/>
            <person name="Barry K."/>
            <person name="Miller A.N."/>
            <person name="Grigoriev I.V."/>
            <person name="Debuchy R."/>
            <person name="Gladieux P."/>
            <person name="Thoren M.H."/>
            <person name="Johannesson H."/>
        </authorList>
    </citation>
    <scope>NUCLEOTIDE SEQUENCE</scope>
    <source>
        <strain evidence="2">SMH3187-1</strain>
    </source>
</reference>
<comment type="caution">
    <text evidence="2">The sequence shown here is derived from an EMBL/GenBank/DDBJ whole genome shotgun (WGS) entry which is preliminary data.</text>
</comment>
<dbReference type="Proteomes" id="UP001172155">
    <property type="component" value="Unassembled WGS sequence"/>
</dbReference>
<dbReference type="PANTHER" id="PTHR43233">
    <property type="entry name" value="FAMILY N-ACETYLTRANSFERASE, PUTATIVE (AFU_ORTHOLOGUE AFUA_6G03350)-RELATED"/>
    <property type="match status" value="1"/>
</dbReference>
<dbReference type="CDD" id="cd04301">
    <property type="entry name" value="NAT_SF"/>
    <property type="match status" value="1"/>
</dbReference>
<dbReference type="Gene3D" id="3.40.630.30">
    <property type="match status" value="1"/>
</dbReference>
<feature type="domain" description="N-acetyltransferase" evidence="1">
    <location>
        <begin position="82"/>
        <end position="191"/>
    </location>
</feature>
<dbReference type="InterPro" id="IPR000182">
    <property type="entry name" value="GNAT_dom"/>
</dbReference>
<gene>
    <name evidence="2" type="ORF">B0T18DRAFT_327631</name>
</gene>
<dbReference type="AlphaFoldDB" id="A0AA40EPU2"/>
<dbReference type="InterPro" id="IPR016181">
    <property type="entry name" value="Acyl_CoA_acyltransferase"/>
</dbReference>
<organism evidence="2 3">
    <name type="scientific">Schizothecium vesticola</name>
    <dbReference type="NCBI Taxonomy" id="314040"/>
    <lineage>
        <taxon>Eukaryota</taxon>
        <taxon>Fungi</taxon>
        <taxon>Dikarya</taxon>
        <taxon>Ascomycota</taxon>
        <taxon>Pezizomycotina</taxon>
        <taxon>Sordariomycetes</taxon>
        <taxon>Sordariomycetidae</taxon>
        <taxon>Sordariales</taxon>
        <taxon>Schizotheciaceae</taxon>
        <taxon>Schizothecium</taxon>
    </lineage>
</organism>
<evidence type="ECO:0000313" key="3">
    <source>
        <dbReference type="Proteomes" id="UP001172155"/>
    </source>
</evidence>
<dbReference type="GO" id="GO:0016747">
    <property type="term" value="F:acyltransferase activity, transferring groups other than amino-acyl groups"/>
    <property type="evidence" value="ECO:0007669"/>
    <property type="project" value="InterPro"/>
</dbReference>
<dbReference type="EMBL" id="JAUKUD010000005">
    <property type="protein sequence ID" value="KAK0743258.1"/>
    <property type="molecule type" value="Genomic_DNA"/>
</dbReference>
<evidence type="ECO:0000313" key="2">
    <source>
        <dbReference type="EMBL" id="KAK0743258.1"/>
    </source>
</evidence>
<accession>A0AA40EPU2</accession>
<protein>
    <recommendedName>
        <fullName evidence="1">N-acetyltransferase domain-containing protein</fullName>
    </recommendedName>
</protein>
<name>A0AA40EPU2_9PEZI</name>
<proteinExistence type="predicted"/>
<dbReference type="PROSITE" id="PS51186">
    <property type="entry name" value="GNAT"/>
    <property type="match status" value="1"/>
</dbReference>
<sequence length="198" mass="21797">MNPKEPRLWTLSSGGDQTFICSTDRAHIQDHQVGAAFASDLVWWAKPLSPAQLAICLDNSLCFGLYDATTTTTTTTTGWNMVGFARVITDYVTFAYLTDVYVLEGFQGKGLGRWMMRCVDETLKGWPDLRRCVLFTKGASNVRLYEEVMGMMDVNAPKVGAKVEGKEEVGGPNGGKEENGEGLVIMQKFGRASPYYVG</sequence>
<dbReference type="InterPro" id="IPR053144">
    <property type="entry name" value="Acetyltransferase_Butenolide"/>
</dbReference>
<evidence type="ECO:0000259" key="1">
    <source>
        <dbReference type="PROSITE" id="PS51186"/>
    </source>
</evidence>
<dbReference type="SUPFAM" id="SSF55729">
    <property type="entry name" value="Acyl-CoA N-acyltransferases (Nat)"/>
    <property type="match status" value="1"/>
</dbReference>
<dbReference type="PANTHER" id="PTHR43233:SF1">
    <property type="entry name" value="FAMILY N-ACETYLTRANSFERASE, PUTATIVE (AFU_ORTHOLOGUE AFUA_6G03350)-RELATED"/>
    <property type="match status" value="1"/>
</dbReference>
<keyword evidence="3" id="KW-1185">Reference proteome</keyword>